<evidence type="ECO:0000313" key="3">
    <source>
        <dbReference type="Proteomes" id="UP000188600"/>
    </source>
</evidence>
<evidence type="ECO:0000313" key="4">
    <source>
        <dbReference type="Proteomes" id="UP000188946"/>
    </source>
</evidence>
<dbReference type="SUPFAM" id="SSF50814">
    <property type="entry name" value="Lipocalins"/>
    <property type="match status" value="1"/>
</dbReference>
<dbReference type="Proteomes" id="UP000188946">
    <property type="component" value="Unassembled WGS sequence"/>
</dbReference>
<dbReference type="InterPro" id="IPR012674">
    <property type="entry name" value="Calycin"/>
</dbReference>
<evidence type="ECO:0000313" key="2">
    <source>
        <dbReference type="EMBL" id="ONK30659.1"/>
    </source>
</evidence>
<organism evidence="1 3">
    <name type="scientific">Streptococcus azizii</name>
    <dbReference type="NCBI Taxonomy" id="1579424"/>
    <lineage>
        <taxon>Bacteria</taxon>
        <taxon>Bacillati</taxon>
        <taxon>Bacillota</taxon>
        <taxon>Bacilli</taxon>
        <taxon>Lactobacillales</taxon>
        <taxon>Streptococcaceae</taxon>
        <taxon>Streptococcus</taxon>
    </lineage>
</organism>
<proteinExistence type="predicted"/>
<dbReference type="EMBL" id="MSPT01000002">
    <property type="protein sequence ID" value="ONK29176.1"/>
    <property type="molecule type" value="Genomic_DNA"/>
</dbReference>
<evidence type="ECO:0000313" key="1">
    <source>
        <dbReference type="EMBL" id="ONK29176.1"/>
    </source>
</evidence>
<reference evidence="3 4" key="1">
    <citation type="submission" date="2016-12" db="EMBL/GenBank/DDBJ databases">
        <authorList>
            <person name="Gulvik C.A."/>
        </authorList>
    </citation>
    <scope>NUCLEOTIDE SEQUENCE [LARGE SCALE GENOMIC DNA]</scope>
    <source>
        <strain evidence="2 4">12-5202</strain>
        <strain evidence="1 3">12-5291</strain>
    </source>
</reference>
<sequence>MKIAIQNKICFEGEVEVVEEVRDVEVVEKGDFLYLTYHNDDKERVVLKVGEQQCSMTRFSEPKSVMQFMDAAITRTQIVTPVGIQHLNVVTDTYQRESNQVTIDYTLQIPQTGQDLAQYHLRIRWGNF</sequence>
<dbReference type="Pfam" id="PF09148">
    <property type="entry name" value="DUF1934"/>
    <property type="match status" value="1"/>
</dbReference>
<dbReference type="Proteomes" id="UP000188600">
    <property type="component" value="Unassembled WGS sequence"/>
</dbReference>
<keyword evidence="4" id="KW-1185">Reference proteome</keyword>
<dbReference type="EMBL" id="MSPR01000003">
    <property type="protein sequence ID" value="ONK30659.1"/>
    <property type="molecule type" value="Genomic_DNA"/>
</dbReference>
<accession>A0AB36JP76</accession>
<dbReference type="InterPro" id="IPR015231">
    <property type="entry name" value="DUF1934"/>
</dbReference>
<protein>
    <recommendedName>
        <fullName evidence="5">DUF1934 domain-containing protein</fullName>
    </recommendedName>
</protein>
<dbReference type="RefSeq" id="WP_076995555.1">
    <property type="nucleotide sequence ID" value="NZ_MSPR01000003.1"/>
</dbReference>
<dbReference type="AlphaFoldDB" id="A0AB36JP76"/>
<comment type="caution">
    <text evidence="1">The sequence shown here is derived from an EMBL/GenBank/DDBJ whole genome shotgun (WGS) entry which is preliminary data.</text>
</comment>
<gene>
    <name evidence="2" type="ORF">BVE84_02725</name>
    <name evidence="1" type="ORF">BVE86_01415</name>
</gene>
<dbReference type="Gene3D" id="2.40.128.20">
    <property type="match status" value="1"/>
</dbReference>
<name>A0AB36JP76_9STRE</name>
<evidence type="ECO:0008006" key="5">
    <source>
        <dbReference type="Google" id="ProtNLM"/>
    </source>
</evidence>